<evidence type="ECO:0000313" key="11">
    <source>
        <dbReference type="Proteomes" id="UP000223968"/>
    </source>
</evidence>
<keyword evidence="8" id="KW-1133">Transmembrane helix</keyword>
<keyword evidence="8" id="KW-0812">Transmembrane</keyword>
<dbReference type="CDD" id="cd00067">
    <property type="entry name" value="GAL4"/>
    <property type="match status" value="1"/>
</dbReference>
<dbReference type="OrthoDB" id="2579025at2759"/>
<keyword evidence="5" id="KW-0804">Transcription</keyword>
<name>A0A2B7Y588_9EURO</name>
<sequence>MARPSAEQAPQASSGRKRRKLRHPRTPRACTFCRKRKVRCSGTLPCEYCIKEDVPQTCQYDGQRAPPAALAETTTQDTSNDSILQGSTARSSTIEYRGARSSAEPRSRSRSPGEQQHDMLSSSQPNLFEPPQMFAEDQHVGPTAGISFLYHPWNKGGELPSSRSSHVNPCTVSCSVPLDSYGDFPQLVSERPQNRLPTDLTQEQIFIALERYFRFATPTYRYMHRPTLEKWALLYIKDDPKLGNAQRACVLLACAQSLLYTVKSDSYITDDYDSIRQSRLSFEKAKELLDRETGPPSLASVQSRLATCLYMLSTYRMTACRFCFSSTATILTSLGLHRAQSTKSQRMVVDSVESELRKRVFWSAYVLDGYLSVMLGRPRIFRDEDIDQPYPRNVDDNDLMSTEPIDLLPQHGNLETCLAHASLAKLMARNSDRLYPLHALTEEEVLQRSNELLDALESWRQSLPNFLRPGNKTLTGERMFERQNTVVKLAYAHMRILITRRCLLSDTSRLGCLGHLADPQSPPNPETTRPIRECVGGITTALDAATTLMERGALFHCFWFTQYITLVAASTLYIFLIQGTRQALPAPMDSFLDVGSYFEKAKKCQRHLDSLAPPGSQAKRHYQLLDHLRSRVERDLVKVQREARPSLIRPTVVNHLRTQPSDDFPNVHENADSDPTRTETGLPFAHSSTPPRTPQIDPAHMTLPREECNGTTEFAPQLDNSPSEMDQSIANMLNLGWVGLDTVGFSIPWDNYDFGEQYQ</sequence>
<reference evidence="10 11" key="1">
    <citation type="submission" date="2017-10" db="EMBL/GenBank/DDBJ databases">
        <title>Comparative genomics in systemic dimorphic fungi from Ajellomycetaceae.</title>
        <authorList>
            <person name="Munoz J.F."/>
            <person name="Mcewen J.G."/>
            <person name="Clay O.K."/>
            <person name="Cuomo C.A."/>
        </authorList>
    </citation>
    <scope>NUCLEOTIDE SEQUENCE [LARGE SCALE GENOMIC DNA]</scope>
    <source>
        <strain evidence="10 11">UAMH5409</strain>
    </source>
</reference>
<dbReference type="InterPro" id="IPR001138">
    <property type="entry name" value="Zn2Cys6_DnaBD"/>
</dbReference>
<dbReference type="SMART" id="SM00066">
    <property type="entry name" value="GAL4"/>
    <property type="match status" value="1"/>
</dbReference>
<feature type="compositionally biased region" description="Polar residues" evidence="7">
    <location>
        <begin position="72"/>
        <end position="94"/>
    </location>
</feature>
<keyword evidence="4" id="KW-0238">DNA-binding</keyword>
<dbReference type="Proteomes" id="UP000223968">
    <property type="component" value="Unassembled WGS sequence"/>
</dbReference>
<dbReference type="PROSITE" id="PS50048">
    <property type="entry name" value="ZN2_CY6_FUNGAL_2"/>
    <property type="match status" value="1"/>
</dbReference>
<accession>A0A2B7Y588</accession>
<feature type="transmembrane region" description="Helical" evidence="8">
    <location>
        <begin position="553"/>
        <end position="576"/>
    </location>
</feature>
<comment type="subcellular location">
    <subcellularLocation>
        <location evidence="1">Nucleus</location>
    </subcellularLocation>
</comment>
<evidence type="ECO:0000256" key="4">
    <source>
        <dbReference type="ARBA" id="ARBA00023125"/>
    </source>
</evidence>
<dbReference type="SUPFAM" id="SSF57701">
    <property type="entry name" value="Zn2/Cys6 DNA-binding domain"/>
    <property type="match status" value="1"/>
</dbReference>
<keyword evidence="8" id="KW-0472">Membrane</keyword>
<evidence type="ECO:0000256" key="8">
    <source>
        <dbReference type="SAM" id="Phobius"/>
    </source>
</evidence>
<dbReference type="Gene3D" id="4.10.240.10">
    <property type="entry name" value="Zn(2)-C6 fungal-type DNA-binding domain"/>
    <property type="match status" value="1"/>
</dbReference>
<keyword evidence="6" id="KW-0539">Nucleus</keyword>
<evidence type="ECO:0000256" key="7">
    <source>
        <dbReference type="SAM" id="MobiDB-lite"/>
    </source>
</evidence>
<keyword evidence="2" id="KW-0479">Metal-binding</keyword>
<dbReference type="InterPro" id="IPR007219">
    <property type="entry name" value="XnlR_reg_dom"/>
</dbReference>
<dbReference type="Pfam" id="PF00172">
    <property type="entry name" value="Zn_clus"/>
    <property type="match status" value="1"/>
</dbReference>
<evidence type="ECO:0000256" key="2">
    <source>
        <dbReference type="ARBA" id="ARBA00022723"/>
    </source>
</evidence>
<dbReference type="Pfam" id="PF04082">
    <property type="entry name" value="Fungal_trans"/>
    <property type="match status" value="1"/>
</dbReference>
<organism evidence="10 11">
    <name type="scientific">Helicocarpus griseus UAMH5409</name>
    <dbReference type="NCBI Taxonomy" id="1447875"/>
    <lineage>
        <taxon>Eukaryota</taxon>
        <taxon>Fungi</taxon>
        <taxon>Dikarya</taxon>
        <taxon>Ascomycota</taxon>
        <taxon>Pezizomycotina</taxon>
        <taxon>Eurotiomycetes</taxon>
        <taxon>Eurotiomycetidae</taxon>
        <taxon>Onygenales</taxon>
        <taxon>Ajellomycetaceae</taxon>
        <taxon>Helicocarpus</taxon>
    </lineage>
</organism>
<evidence type="ECO:0000313" key="10">
    <source>
        <dbReference type="EMBL" id="PGH16161.1"/>
    </source>
</evidence>
<proteinExistence type="predicted"/>
<feature type="compositionally biased region" description="Basic residues" evidence="7">
    <location>
        <begin position="15"/>
        <end position="26"/>
    </location>
</feature>
<feature type="region of interest" description="Disordered" evidence="7">
    <location>
        <begin position="69"/>
        <end position="130"/>
    </location>
</feature>
<dbReference type="PROSITE" id="PS00463">
    <property type="entry name" value="ZN2_CY6_FUNGAL_1"/>
    <property type="match status" value="1"/>
</dbReference>
<dbReference type="SMART" id="SM00906">
    <property type="entry name" value="Fungal_trans"/>
    <property type="match status" value="1"/>
</dbReference>
<dbReference type="PANTHER" id="PTHR47540">
    <property type="entry name" value="THIAMINE REPRESSIBLE GENES REGULATORY PROTEIN THI5"/>
    <property type="match status" value="1"/>
</dbReference>
<dbReference type="GO" id="GO:0006351">
    <property type="term" value="P:DNA-templated transcription"/>
    <property type="evidence" value="ECO:0007669"/>
    <property type="project" value="InterPro"/>
</dbReference>
<feature type="region of interest" description="Disordered" evidence="7">
    <location>
        <begin position="1"/>
        <end position="28"/>
    </location>
</feature>
<evidence type="ECO:0000256" key="1">
    <source>
        <dbReference type="ARBA" id="ARBA00004123"/>
    </source>
</evidence>
<dbReference type="GO" id="GO:0043565">
    <property type="term" value="F:sequence-specific DNA binding"/>
    <property type="evidence" value="ECO:0007669"/>
    <property type="project" value="TreeGrafter"/>
</dbReference>
<dbReference type="GO" id="GO:0000981">
    <property type="term" value="F:DNA-binding transcription factor activity, RNA polymerase II-specific"/>
    <property type="evidence" value="ECO:0007669"/>
    <property type="project" value="InterPro"/>
</dbReference>
<dbReference type="InterPro" id="IPR036864">
    <property type="entry name" value="Zn2-C6_fun-type_DNA-bd_sf"/>
</dbReference>
<feature type="domain" description="Zn(2)-C6 fungal-type" evidence="9">
    <location>
        <begin position="29"/>
        <end position="60"/>
    </location>
</feature>
<protein>
    <recommendedName>
        <fullName evidence="9">Zn(2)-C6 fungal-type domain-containing protein</fullName>
    </recommendedName>
</protein>
<dbReference type="AlphaFoldDB" id="A0A2B7Y588"/>
<dbReference type="GO" id="GO:0005634">
    <property type="term" value="C:nucleus"/>
    <property type="evidence" value="ECO:0007669"/>
    <property type="project" value="UniProtKB-SubCell"/>
</dbReference>
<dbReference type="PANTHER" id="PTHR47540:SF2">
    <property type="entry name" value="ZN(II)2CYS6 TRANSCRIPTION FACTOR (EUROFUNG)"/>
    <property type="match status" value="1"/>
</dbReference>
<gene>
    <name evidence="10" type="ORF">AJ79_01928</name>
</gene>
<dbReference type="InterPro" id="IPR051711">
    <property type="entry name" value="Stress_Response_Reg"/>
</dbReference>
<feature type="region of interest" description="Disordered" evidence="7">
    <location>
        <begin position="658"/>
        <end position="703"/>
    </location>
</feature>
<dbReference type="EMBL" id="PDNB01000019">
    <property type="protein sequence ID" value="PGH16161.1"/>
    <property type="molecule type" value="Genomic_DNA"/>
</dbReference>
<keyword evidence="11" id="KW-1185">Reference proteome</keyword>
<feature type="compositionally biased region" description="Basic and acidic residues" evidence="7">
    <location>
        <begin position="665"/>
        <end position="677"/>
    </location>
</feature>
<evidence type="ECO:0000256" key="5">
    <source>
        <dbReference type="ARBA" id="ARBA00023163"/>
    </source>
</evidence>
<dbReference type="STRING" id="1447875.A0A2B7Y588"/>
<dbReference type="GO" id="GO:0045944">
    <property type="term" value="P:positive regulation of transcription by RNA polymerase II"/>
    <property type="evidence" value="ECO:0007669"/>
    <property type="project" value="TreeGrafter"/>
</dbReference>
<evidence type="ECO:0000259" key="9">
    <source>
        <dbReference type="PROSITE" id="PS50048"/>
    </source>
</evidence>
<keyword evidence="3" id="KW-0805">Transcription regulation</keyword>
<evidence type="ECO:0000256" key="3">
    <source>
        <dbReference type="ARBA" id="ARBA00023015"/>
    </source>
</evidence>
<feature type="compositionally biased region" description="Low complexity" evidence="7">
    <location>
        <begin position="99"/>
        <end position="114"/>
    </location>
</feature>
<evidence type="ECO:0000256" key="6">
    <source>
        <dbReference type="ARBA" id="ARBA00023242"/>
    </source>
</evidence>
<dbReference type="GO" id="GO:0008270">
    <property type="term" value="F:zinc ion binding"/>
    <property type="evidence" value="ECO:0007669"/>
    <property type="project" value="InterPro"/>
</dbReference>
<comment type="caution">
    <text evidence="10">The sequence shown here is derived from an EMBL/GenBank/DDBJ whole genome shotgun (WGS) entry which is preliminary data.</text>
</comment>
<dbReference type="CDD" id="cd12148">
    <property type="entry name" value="fungal_TF_MHR"/>
    <property type="match status" value="1"/>
</dbReference>